<dbReference type="InterPro" id="IPR014914">
    <property type="entry name" value="RES_dom"/>
</dbReference>
<protein>
    <submittedName>
        <fullName evidence="2">RES domain-containing protein</fullName>
    </submittedName>
</protein>
<dbReference type="Proteomes" id="UP000198346">
    <property type="component" value="Unassembled WGS sequence"/>
</dbReference>
<evidence type="ECO:0000313" key="2">
    <source>
        <dbReference type="EMBL" id="SNT75398.1"/>
    </source>
</evidence>
<dbReference type="RefSeq" id="WP_089413143.1">
    <property type="nucleotide sequence ID" value="NZ_FZQA01000008.1"/>
</dbReference>
<dbReference type="OrthoDB" id="9795903at2"/>
<proteinExistence type="predicted"/>
<name>A0A239PZ96_9PROT</name>
<sequence length="219" mass="24220">MARIDPVVRPVRLIPTRYPPVQTFEHVASTDDLEAVMALEGWTNDRLVRERLMRLPRERWVYGRANASVVMASFLHAPPGGGRFTSGDLHAWYCSFDERTAIAEVASGLRREAVNAGWAEMRAHFRAYAARLEGDYEDLRGKARARADVLDPANWTASQAYGEKRRAQGVAGLIYPSVRLKGGTNAVAFDPRNVLDVAVASTFDIIAPVAGKVVARRLS</sequence>
<dbReference type="Pfam" id="PF08808">
    <property type="entry name" value="RES"/>
    <property type="match status" value="1"/>
</dbReference>
<accession>A0A239PZ96</accession>
<dbReference type="AlphaFoldDB" id="A0A239PZ96"/>
<gene>
    <name evidence="2" type="ORF">SAMN06297382_2719</name>
</gene>
<feature type="domain" description="RES" evidence="1">
    <location>
        <begin position="73"/>
        <end position="200"/>
    </location>
</feature>
<dbReference type="SMART" id="SM00953">
    <property type="entry name" value="RES"/>
    <property type="match status" value="1"/>
</dbReference>
<evidence type="ECO:0000259" key="1">
    <source>
        <dbReference type="SMART" id="SM00953"/>
    </source>
</evidence>
<organism evidence="2 3">
    <name type="scientific">Amphiplicatus metriothermophilus</name>
    <dbReference type="NCBI Taxonomy" id="1519374"/>
    <lineage>
        <taxon>Bacteria</taxon>
        <taxon>Pseudomonadati</taxon>
        <taxon>Pseudomonadota</taxon>
        <taxon>Alphaproteobacteria</taxon>
        <taxon>Parvularculales</taxon>
        <taxon>Parvularculaceae</taxon>
        <taxon>Amphiplicatus</taxon>
    </lineage>
</organism>
<evidence type="ECO:0000313" key="3">
    <source>
        <dbReference type="Proteomes" id="UP000198346"/>
    </source>
</evidence>
<keyword evidence="3" id="KW-1185">Reference proteome</keyword>
<reference evidence="2 3" key="1">
    <citation type="submission" date="2017-07" db="EMBL/GenBank/DDBJ databases">
        <authorList>
            <person name="Sun Z.S."/>
            <person name="Albrecht U."/>
            <person name="Echele G."/>
            <person name="Lee C.C."/>
        </authorList>
    </citation>
    <scope>NUCLEOTIDE SEQUENCE [LARGE SCALE GENOMIC DNA]</scope>
    <source>
        <strain evidence="2 3">CGMCC 1.12710</strain>
    </source>
</reference>
<dbReference type="EMBL" id="FZQA01000008">
    <property type="protein sequence ID" value="SNT75398.1"/>
    <property type="molecule type" value="Genomic_DNA"/>
</dbReference>